<name>A0A0A8ZNZ0_ARUDO</name>
<dbReference type="AlphaFoldDB" id="A0A0A8ZNZ0"/>
<reference evidence="1" key="1">
    <citation type="submission" date="2014-09" db="EMBL/GenBank/DDBJ databases">
        <authorList>
            <person name="Magalhaes I.L.F."/>
            <person name="Oliveira U."/>
            <person name="Santos F.R."/>
            <person name="Vidigal T.H.D.A."/>
            <person name="Brescovit A.D."/>
            <person name="Santos A.J."/>
        </authorList>
    </citation>
    <scope>NUCLEOTIDE SEQUENCE</scope>
    <source>
        <tissue evidence="1">Shoot tissue taken approximately 20 cm above the soil surface</tissue>
    </source>
</reference>
<protein>
    <submittedName>
        <fullName evidence="1">Uncharacterized protein</fullName>
    </submittedName>
</protein>
<proteinExistence type="predicted"/>
<evidence type="ECO:0000313" key="1">
    <source>
        <dbReference type="EMBL" id="JAD39423.1"/>
    </source>
</evidence>
<sequence>MFLSLSPDATSLLQPASN</sequence>
<organism evidence="1">
    <name type="scientific">Arundo donax</name>
    <name type="common">Giant reed</name>
    <name type="synonym">Donax arundinaceus</name>
    <dbReference type="NCBI Taxonomy" id="35708"/>
    <lineage>
        <taxon>Eukaryota</taxon>
        <taxon>Viridiplantae</taxon>
        <taxon>Streptophyta</taxon>
        <taxon>Embryophyta</taxon>
        <taxon>Tracheophyta</taxon>
        <taxon>Spermatophyta</taxon>
        <taxon>Magnoliopsida</taxon>
        <taxon>Liliopsida</taxon>
        <taxon>Poales</taxon>
        <taxon>Poaceae</taxon>
        <taxon>PACMAD clade</taxon>
        <taxon>Arundinoideae</taxon>
        <taxon>Arundineae</taxon>
        <taxon>Arundo</taxon>
    </lineage>
</organism>
<dbReference type="EMBL" id="GBRH01258472">
    <property type="protein sequence ID" value="JAD39423.1"/>
    <property type="molecule type" value="Transcribed_RNA"/>
</dbReference>
<accession>A0A0A8ZNZ0</accession>
<reference evidence="1" key="2">
    <citation type="journal article" date="2015" name="Data Brief">
        <title>Shoot transcriptome of the giant reed, Arundo donax.</title>
        <authorList>
            <person name="Barrero R.A."/>
            <person name="Guerrero F.D."/>
            <person name="Moolhuijzen P."/>
            <person name="Goolsby J.A."/>
            <person name="Tidwell J."/>
            <person name="Bellgard S.E."/>
            <person name="Bellgard M.I."/>
        </authorList>
    </citation>
    <scope>NUCLEOTIDE SEQUENCE</scope>
    <source>
        <tissue evidence="1">Shoot tissue taken approximately 20 cm above the soil surface</tissue>
    </source>
</reference>